<organism evidence="2 3">
    <name type="scientific">Planococcus koreensis</name>
    <dbReference type="NCBI Taxonomy" id="112331"/>
    <lineage>
        <taxon>Bacteria</taxon>
        <taxon>Bacillati</taxon>
        <taxon>Bacillota</taxon>
        <taxon>Bacilli</taxon>
        <taxon>Bacillales</taxon>
        <taxon>Caryophanaceae</taxon>
        <taxon>Planococcus</taxon>
    </lineage>
</organism>
<dbReference type="Proteomes" id="UP000525923">
    <property type="component" value="Unassembled WGS sequence"/>
</dbReference>
<dbReference type="OrthoDB" id="9811740at2"/>
<dbReference type="Gene3D" id="2.60.120.580">
    <property type="entry name" value="Acetamidase/Formamidase-like domains"/>
    <property type="match status" value="1"/>
</dbReference>
<name>A0A7W8CVK0_9BACL</name>
<accession>A0A7W8CVK0</accession>
<keyword evidence="3" id="KW-1185">Reference proteome</keyword>
<evidence type="ECO:0000256" key="1">
    <source>
        <dbReference type="SAM" id="MobiDB-lite"/>
    </source>
</evidence>
<comment type="caution">
    <text evidence="2">The sequence shown here is derived from an EMBL/GenBank/DDBJ whole genome shotgun (WGS) entry which is preliminary data.</text>
</comment>
<evidence type="ECO:0000313" key="2">
    <source>
        <dbReference type="EMBL" id="MBB5181189.1"/>
    </source>
</evidence>
<sequence length="311" mass="33939">MIHIIPLENKNLHSSFSKHYSPILTVQSGDTIQVSTPDIKWGYSPSPDQPKQLLSSREQEDQPLHPMIGPIKIEGAKPGMVLEIRTNDLQPGWYGTNWAGKLPSWQNEKLQLLDSERVQLDWKLNARQMTGSCVIGEKEFRVGLSPFLGLMGNAPSEDGIFSTKPPRSVGGNIDCKELVRGSSLFLPIEVDGAMFSLGDGHALQGDGESSGTAIECPMDFVDVTLILHEDWTLEMPRANTPAGWIAFGFDEDLNEAAATALNGIVELMQEFYAISKTEATALASVAVDLRITQVVNGVKGVHAILPHGVIR</sequence>
<proteinExistence type="predicted"/>
<dbReference type="InterPro" id="IPR004304">
    <property type="entry name" value="FmdA_AmdA"/>
</dbReference>
<dbReference type="RefSeq" id="WP_135502881.1">
    <property type="nucleotide sequence ID" value="NZ_JACHHE010000007.1"/>
</dbReference>
<gene>
    <name evidence="2" type="ORF">HNQ44_002654</name>
</gene>
<dbReference type="Gene3D" id="3.10.28.20">
    <property type="entry name" value="Acetamidase/Formamidase-like domains"/>
    <property type="match status" value="1"/>
</dbReference>
<dbReference type="PANTHER" id="PTHR31891:SF1">
    <property type="entry name" value="FORMAMIDASE C869.04-RELATED"/>
    <property type="match status" value="1"/>
</dbReference>
<protein>
    <submittedName>
        <fullName evidence="2">Acetamidase/formamidase</fullName>
    </submittedName>
</protein>
<evidence type="ECO:0000313" key="3">
    <source>
        <dbReference type="Proteomes" id="UP000525923"/>
    </source>
</evidence>
<dbReference type="Pfam" id="PF03069">
    <property type="entry name" value="FmdA_AmdA"/>
    <property type="match status" value="2"/>
</dbReference>
<dbReference type="SUPFAM" id="SSF141130">
    <property type="entry name" value="Acetamidase/Formamidase-like"/>
    <property type="match status" value="1"/>
</dbReference>
<dbReference type="EMBL" id="JACHHE010000007">
    <property type="protein sequence ID" value="MBB5181189.1"/>
    <property type="molecule type" value="Genomic_DNA"/>
</dbReference>
<reference evidence="2 3" key="1">
    <citation type="submission" date="2020-08" db="EMBL/GenBank/DDBJ databases">
        <title>Genomic Encyclopedia of Type Strains, Phase IV (KMG-IV): sequencing the most valuable type-strain genomes for metagenomic binning, comparative biology and taxonomic classification.</title>
        <authorList>
            <person name="Goeker M."/>
        </authorList>
    </citation>
    <scope>NUCLEOTIDE SEQUENCE [LARGE SCALE GENOMIC DNA]</scope>
    <source>
        <strain evidence="2 3">DSM 15895</strain>
    </source>
</reference>
<dbReference type="PANTHER" id="PTHR31891">
    <property type="entry name" value="FORMAMIDASE C869.04-RELATED"/>
    <property type="match status" value="1"/>
</dbReference>
<dbReference type="GO" id="GO:0016811">
    <property type="term" value="F:hydrolase activity, acting on carbon-nitrogen (but not peptide) bonds, in linear amides"/>
    <property type="evidence" value="ECO:0007669"/>
    <property type="project" value="InterPro"/>
</dbReference>
<dbReference type="AlphaFoldDB" id="A0A7W8CVK0"/>
<feature type="region of interest" description="Disordered" evidence="1">
    <location>
        <begin position="38"/>
        <end position="64"/>
    </location>
</feature>